<gene>
    <name evidence="9" type="ORF">ATL45_1614</name>
    <name evidence="10" type="ORF">SAMN05421805_105182</name>
</gene>
<evidence type="ECO:0000256" key="8">
    <source>
        <dbReference type="SAM" id="SignalP"/>
    </source>
</evidence>
<proteinExistence type="predicted"/>
<evidence type="ECO:0000256" key="1">
    <source>
        <dbReference type="ARBA" id="ARBA00004193"/>
    </source>
</evidence>
<dbReference type="EMBL" id="FOUP01000005">
    <property type="protein sequence ID" value="SFN55628.1"/>
    <property type="molecule type" value="Genomic_DNA"/>
</dbReference>
<organism evidence="10 11">
    <name type="scientific">Saccharopolyspora antimicrobica</name>
    <dbReference type="NCBI Taxonomy" id="455193"/>
    <lineage>
        <taxon>Bacteria</taxon>
        <taxon>Bacillati</taxon>
        <taxon>Actinomycetota</taxon>
        <taxon>Actinomycetes</taxon>
        <taxon>Pseudonocardiales</taxon>
        <taxon>Pseudonocardiaceae</taxon>
        <taxon>Saccharopolyspora</taxon>
    </lineage>
</organism>
<evidence type="ECO:0000256" key="2">
    <source>
        <dbReference type="ARBA" id="ARBA00022475"/>
    </source>
</evidence>
<feature type="region of interest" description="Disordered" evidence="7">
    <location>
        <begin position="18"/>
        <end position="37"/>
    </location>
</feature>
<evidence type="ECO:0000256" key="7">
    <source>
        <dbReference type="SAM" id="MobiDB-lite"/>
    </source>
</evidence>
<dbReference type="GO" id="GO:0005886">
    <property type="term" value="C:plasma membrane"/>
    <property type="evidence" value="ECO:0007669"/>
    <property type="project" value="UniProtKB-SubCell"/>
</dbReference>
<feature type="chain" id="PRO_5039648707" evidence="8">
    <location>
        <begin position="21"/>
        <end position="168"/>
    </location>
</feature>
<keyword evidence="2" id="KW-1003">Cell membrane</keyword>
<dbReference type="InterPro" id="IPR032018">
    <property type="entry name" value="LppA/LppB/LprP"/>
</dbReference>
<reference evidence="10 11" key="1">
    <citation type="submission" date="2016-10" db="EMBL/GenBank/DDBJ databases">
        <authorList>
            <person name="de Groot N.N."/>
        </authorList>
    </citation>
    <scope>NUCLEOTIDE SEQUENCE [LARGE SCALE GENOMIC DNA]</scope>
    <source>
        <strain evidence="10 11">CPCC 201259</strain>
    </source>
</reference>
<evidence type="ECO:0000256" key="5">
    <source>
        <dbReference type="ARBA" id="ARBA00023139"/>
    </source>
</evidence>
<evidence type="ECO:0000313" key="9">
    <source>
        <dbReference type="EMBL" id="RKT83333.1"/>
    </source>
</evidence>
<dbReference type="Proteomes" id="UP000199398">
    <property type="component" value="Unassembled WGS sequence"/>
</dbReference>
<keyword evidence="3 8" id="KW-0732">Signal</keyword>
<keyword evidence="12" id="KW-1185">Reference proteome</keyword>
<dbReference type="STRING" id="455193.SAMN05421805_105182"/>
<protein>
    <submittedName>
        <fullName evidence="9 10">Lipoprotein</fullName>
    </submittedName>
</protein>
<sequence length="168" mass="18762">MRRLALLVLSALLVTGCASQPDTPNGGSMEDQTTTLQQRPTMAEITARYEEMQQKIRDRFTAEIGLTPWIDDGNPGQAGCGEFPDVQEAEKHTLNRWLHEGSISDDQWPRALQIADEVASEYGFVERQVIVDRPGDHKVEIRDAFGGWLQLGTKVNTVMQVRTGCHLV</sequence>
<dbReference type="Gene3D" id="3.30.2030.20">
    <property type="match status" value="1"/>
</dbReference>
<reference evidence="9 12" key="2">
    <citation type="submission" date="2018-10" db="EMBL/GenBank/DDBJ databases">
        <title>Sequencing the genomes of 1000 actinobacteria strains.</title>
        <authorList>
            <person name="Klenk H.-P."/>
        </authorList>
    </citation>
    <scope>NUCLEOTIDE SEQUENCE [LARGE SCALE GENOMIC DNA]</scope>
    <source>
        <strain evidence="9 12">DSM 45119</strain>
    </source>
</reference>
<evidence type="ECO:0000313" key="12">
    <source>
        <dbReference type="Proteomes" id="UP000270697"/>
    </source>
</evidence>
<keyword evidence="4" id="KW-0472">Membrane</keyword>
<comment type="subcellular location">
    <subcellularLocation>
        <location evidence="1">Cell membrane</location>
        <topology evidence="1">Lipid-anchor</topology>
    </subcellularLocation>
</comment>
<accession>A0A1I4ZZP9</accession>
<evidence type="ECO:0000256" key="6">
    <source>
        <dbReference type="ARBA" id="ARBA00023288"/>
    </source>
</evidence>
<evidence type="ECO:0000256" key="3">
    <source>
        <dbReference type="ARBA" id="ARBA00022729"/>
    </source>
</evidence>
<dbReference type="AlphaFoldDB" id="A0A1I4ZZP9"/>
<evidence type="ECO:0000256" key="4">
    <source>
        <dbReference type="ARBA" id="ARBA00023136"/>
    </source>
</evidence>
<dbReference type="OrthoDB" id="3692710at2"/>
<feature type="signal peptide" evidence="8">
    <location>
        <begin position="1"/>
        <end position="20"/>
    </location>
</feature>
<dbReference type="Pfam" id="PF16708">
    <property type="entry name" value="LppA"/>
    <property type="match status" value="1"/>
</dbReference>
<keyword evidence="5" id="KW-0564">Palmitate</keyword>
<dbReference type="PROSITE" id="PS51257">
    <property type="entry name" value="PROKAR_LIPOPROTEIN"/>
    <property type="match status" value="1"/>
</dbReference>
<keyword evidence="6 10" id="KW-0449">Lipoprotein</keyword>
<dbReference type="Proteomes" id="UP000270697">
    <property type="component" value="Unassembled WGS sequence"/>
</dbReference>
<name>A0A1I4ZZP9_9PSEU</name>
<evidence type="ECO:0000313" key="10">
    <source>
        <dbReference type="EMBL" id="SFN55628.1"/>
    </source>
</evidence>
<evidence type="ECO:0000313" key="11">
    <source>
        <dbReference type="Proteomes" id="UP000199398"/>
    </source>
</evidence>
<dbReference type="EMBL" id="RBXX01000002">
    <property type="protein sequence ID" value="RKT83333.1"/>
    <property type="molecule type" value="Genomic_DNA"/>
</dbReference>
<dbReference type="RefSeq" id="WP_093153011.1">
    <property type="nucleotide sequence ID" value="NZ_FOUP01000005.1"/>
</dbReference>